<dbReference type="PANTHER" id="PTHR32332:SF18">
    <property type="entry name" value="2-NITROPROPANE DIOXYGENASE"/>
    <property type="match status" value="1"/>
</dbReference>
<evidence type="ECO:0000256" key="1">
    <source>
        <dbReference type="ARBA" id="ARBA00003535"/>
    </source>
</evidence>
<dbReference type="Pfam" id="PF03060">
    <property type="entry name" value="NMO"/>
    <property type="match status" value="1"/>
</dbReference>
<keyword evidence="5" id="KW-0560">Oxidoreductase</keyword>
<dbReference type="InterPro" id="IPR013785">
    <property type="entry name" value="Aldolase_TIM"/>
</dbReference>
<gene>
    <name evidence="6" type="ORF">IAB60_04780</name>
</gene>
<dbReference type="SUPFAM" id="SSF51412">
    <property type="entry name" value="Inosine monophosphate dehydrogenase (IMPDH)"/>
    <property type="match status" value="1"/>
</dbReference>
<comment type="function">
    <text evidence="1">Nitronate monooxygenase that uses molecular oxygen to catalyze the oxidative denitrification of alkyl nitronates. Acts on propionate 3-nitronate (P3N), the presumed physiological substrate. Probably functions in the detoxification of P3N, a metabolic poison produced by plants and fungi as a defense mechanism.</text>
</comment>
<dbReference type="PANTHER" id="PTHR32332">
    <property type="entry name" value="2-NITROPROPANE DIOXYGENASE"/>
    <property type="match status" value="1"/>
</dbReference>
<dbReference type="Gene3D" id="3.20.20.70">
    <property type="entry name" value="Aldolase class I"/>
    <property type="match status" value="1"/>
</dbReference>
<evidence type="ECO:0000256" key="3">
    <source>
        <dbReference type="ARBA" id="ARBA00022630"/>
    </source>
</evidence>
<evidence type="ECO:0000256" key="4">
    <source>
        <dbReference type="ARBA" id="ARBA00022643"/>
    </source>
</evidence>
<organism evidence="6 7">
    <name type="scientific">Candidatus Caccovicinus merdipullorum</name>
    <dbReference type="NCBI Taxonomy" id="2840724"/>
    <lineage>
        <taxon>Bacteria</taxon>
        <taxon>Bacillati</taxon>
        <taxon>Bacillota</taxon>
        <taxon>Clostridia</taxon>
        <taxon>Eubacteriales</taxon>
        <taxon>Candidatus Caccovicinus</taxon>
    </lineage>
</organism>
<proteinExistence type="predicted"/>
<protein>
    <recommendedName>
        <fullName evidence="2">Probable nitronate monooxygenase</fullName>
    </recommendedName>
</protein>
<dbReference type="GO" id="GO:0018580">
    <property type="term" value="F:nitronate monooxygenase activity"/>
    <property type="evidence" value="ECO:0007669"/>
    <property type="project" value="InterPro"/>
</dbReference>
<keyword evidence="4" id="KW-0288">FMN</keyword>
<name>A0A9D1KGD3_9FIRM</name>
<reference evidence="6" key="1">
    <citation type="submission" date="2020-10" db="EMBL/GenBank/DDBJ databases">
        <authorList>
            <person name="Gilroy R."/>
        </authorList>
    </citation>
    <scope>NUCLEOTIDE SEQUENCE</scope>
    <source>
        <strain evidence="6">CHK123-3438</strain>
    </source>
</reference>
<dbReference type="Proteomes" id="UP000886860">
    <property type="component" value="Unassembled WGS sequence"/>
</dbReference>
<reference evidence="6" key="2">
    <citation type="journal article" date="2021" name="PeerJ">
        <title>Extensive microbial diversity within the chicken gut microbiome revealed by metagenomics and culture.</title>
        <authorList>
            <person name="Gilroy R."/>
            <person name="Ravi A."/>
            <person name="Getino M."/>
            <person name="Pursley I."/>
            <person name="Horton D.L."/>
            <person name="Alikhan N.F."/>
            <person name="Baker D."/>
            <person name="Gharbi K."/>
            <person name="Hall N."/>
            <person name="Watson M."/>
            <person name="Adriaenssens E.M."/>
            <person name="Foster-Nyarko E."/>
            <person name="Jarju S."/>
            <person name="Secka A."/>
            <person name="Antonio M."/>
            <person name="Oren A."/>
            <person name="Chaudhuri R.R."/>
            <person name="La Ragione R."/>
            <person name="Hildebrand F."/>
            <person name="Pallen M.J."/>
        </authorList>
    </citation>
    <scope>NUCLEOTIDE SEQUENCE</scope>
    <source>
        <strain evidence="6">CHK123-3438</strain>
    </source>
</reference>
<evidence type="ECO:0000256" key="5">
    <source>
        <dbReference type="ARBA" id="ARBA00023002"/>
    </source>
</evidence>
<keyword evidence="3" id="KW-0285">Flavoprotein</keyword>
<dbReference type="EMBL" id="DVKS01000077">
    <property type="protein sequence ID" value="HIT41412.1"/>
    <property type="molecule type" value="Genomic_DNA"/>
</dbReference>
<dbReference type="InterPro" id="IPR004136">
    <property type="entry name" value="NMO"/>
</dbReference>
<evidence type="ECO:0000313" key="7">
    <source>
        <dbReference type="Proteomes" id="UP000886860"/>
    </source>
</evidence>
<dbReference type="AlphaFoldDB" id="A0A9D1KGD3"/>
<evidence type="ECO:0000256" key="2">
    <source>
        <dbReference type="ARBA" id="ARBA00013457"/>
    </source>
</evidence>
<dbReference type="CDD" id="cd04730">
    <property type="entry name" value="NPD_like"/>
    <property type="match status" value="1"/>
</dbReference>
<evidence type="ECO:0000313" key="6">
    <source>
        <dbReference type="EMBL" id="HIT41412.1"/>
    </source>
</evidence>
<comment type="caution">
    <text evidence="6">The sequence shown here is derived from an EMBL/GenBank/DDBJ whole genome shotgun (WGS) entry which is preliminary data.</text>
</comment>
<keyword evidence="6" id="KW-0503">Monooxygenase</keyword>
<accession>A0A9D1KGD3</accession>
<sequence length="371" mass="40259">MDRKPLRIGEKVAQVPIIQGGMGIGISLGGLSGAVAKEGGIGIISAAQIGFREPDFDKNPKKANLRAVKTEYEKARRIAPEGLIGFNIMVAMRGYEDYVHAAVDAGADLIVSGAGLPTDLPKIVQDSDVKIAPIVSTAKSAAVILKYWDRKYHRIPDLLVIEGPKAGGHLGFQPEELAFYQQELPCDGVPECASNSRAVRYDEEVRKILSVVRDYEERYGTKIPAALGGGISDRQAADHAFSLGADAIQVATRFITTKECDADIRYKEAYLQIKEEDVVITKSPVGMPGRAIRNRFIERVASGEKIPHTPCHGCLHKCDPANIPYCITDALIHAAKGELDEALLFCGADAWKAERMETVKEVIDSLVPGRV</sequence>